<keyword evidence="1" id="KW-0677">Repeat</keyword>
<evidence type="ECO:0000256" key="2">
    <source>
        <dbReference type="SAM" id="MobiDB-lite"/>
    </source>
</evidence>
<evidence type="ECO:0000313" key="5">
    <source>
        <dbReference type="Proteomes" id="UP001152607"/>
    </source>
</evidence>
<feature type="region of interest" description="Disordered" evidence="2">
    <location>
        <begin position="157"/>
        <end position="228"/>
    </location>
</feature>
<feature type="compositionally biased region" description="Basic residues" evidence="2">
    <location>
        <begin position="1808"/>
        <end position="1824"/>
    </location>
</feature>
<dbReference type="InterPro" id="IPR011989">
    <property type="entry name" value="ARM-like"/>
</dbReference>
<dbReference type="GO" id="GO:0140588">
    <property type="term" value="P:chromatin looping"/>
    <property type="evidence" value="ECO:0007669"/>
    <property type="project" value="InterPro"/>
</dbReference>
<comment type="subcellular location">
    <subcellularLocation>
        <location evidence="1">Nucleus</location>
    </subcellularLocation>
</comment>
<feature type="compositionally biased region" description="Polar residues" evidence="2">
    <location>
        <begin position="126"/>
        <end position="140"/>
    </location>
</feature>
<sequence>MATFDTNNNDWHNANGGGLPFRPPPTVDEALPYSPFTSVVPFSPDIIPYPVAEPPTPPTTLTPNQQNAAKKAVGILNSELSGPRSTAQHLEDTFRELRRILGNPLEMTEFRFKQTSQLVTPPPDSPSEQSNGKAPTKTPTLSPFAAMLLKQTNVHYQPTAKNSKSEPRTNSQKATPQSAFHTPSRPAPPSSHRIPHIQNGAYQSSPVTPISSVGSQIPRSGPAVIVKPLGPDARREEYLRYDKLPIEDDAVQQKLNNAHESGLAALRPQEREIAEQKIERLHKTTKRLHSLRENDHEAEEFEQLPGPDGDVTVMRVATVERLYDRVMSVQATGCFSSVSVEAIKRIHSLCKPSITALDQSSLFVEHESWSDNFRMTEPGLKACKLTLTTMLEGCDDRSVTPEDLVIAVIDALKRVLETCILPVLESRRTGENAELFNHAAGFKDKLKVMLLSCTSVLKTLAPLISKMSLTHNAVNPIEHLALGLLVQQNSDSEKDSIFGLRKFEALRQAAMEVLTQIFAAHANHQHSITSEILNNLEKLPDKGSNTRQFKSVRDPAIMTVSALFMRFVQVASTNQHNQHKTRTSSVISDESGDDDESEFDSDEITSKKKKTKKSHGNMSARSLAEQLTNNSRVIAGRIATVLTERALNVSKSGDKPFRNLLDMFVEDFCSVLGSPEWPAATVLLQRLLGCMVSLSRSSTNNNKEMALTMMGTMGSGIIDFKLRLKRLKRELVIAPSDLSIKLDQLTEDALDKGIDKKDLLSSNGPYRMVIESLPDYLKVEANQPDPHLLSVQGCYLTFWLDNIAQHLKPKDDEGDSSDRDSTELQERLESMFTDPKGLSREYKFQNVSEMQSRIAAGLITLNDAFCQYLDRIVLHMITYTQSNETKLKSKAIKNIATFLDKDVQTIPKQLIKGVTGFLRDSSPLVRTDAVALVAKCWEGNPGDEQHYLPGILSLTTDPSNGPKKKAIDLLKRVYQTTSSGEHKLSIVASLLLPSQDHEKAIADMSRQALEDIWLSPLDKNAKAEESMVKLKRVERASLLVQTIRRIQGQAAHLEAFEKFFEMALTNQPAYVQTCTGIVADMVEGVISPDSLAAGCSQEHVLKTLSILARVGPRLFSASQLQLLKLYIKNPVTVDDLNILRPTVTIFRFILPCIPNLQKDFADEVWTLLSKVISKLASWAGRGNPAGKETLRDVVHCSWMISPLASNGVPRMIQVVSSTLTQLQPLSSLTKEEVESAKGKITSYLILLGTFGTVCNFDGEFADAFRSAVMKKARAEVNAKKTTEDQVKNLLNPATTAPSLLLLESVRPFTKQAWDMVIRDHALSSMGEICQGSPSLFRRKDVEATFKVIFKNDVVSLKRIALTQFHDFFVRAERRPGGDNDIPGSQQAADSKLRLGTTFVAGDHQVTTNYLARTFLSAVVEIALQTTGELALLATNIVTSVNRQGLVHPKECGAALIALGTSPDAQIAQAASIEHKKIHDHHESMFEKEYMAAVKMAFTYQREVYDDSHGMNTSHKPKLLQAFSIIKGGNRKTLKKFLDNLCKQVDFDLAKLEDPGVGQTILLYTRFCLENLALFDATKLEDVAIVTNALENIVMKLTGPSVGIAIDTELSKTLDLAPPPQVTLPPLSIEESMVIHTTEGENTTPPTAAPAPTIVSAPLVAPDVQESHMVVSEERLLQLSRASVILLMMWETRGFIRKAYKLDNQSGRIQHKDYQKPVSRNNLVTGKELWDRLDAIFNSFESSETMTKRCHEFAELLEVDKDARFGDEEDDGEGDAGYVTPDGVEDNQGMPNSGRGRKRKTSASSSNTPKKRGRPSGSKHMKRNSKTPDTDGWD</sequence>
<dbReference type="OrthoDB" id="418242at2759"/>
<dbReference type="GO" id="GO:0003682">
    <property type="term" value="F:chromatin binding"/>
    <property type="evidence" value="ECO:0007669"/>
    <property type="project" value="TreeGrafter"/>
</dbReference>
<keyword evidence="1" id="KW-0131">Cell cycle</keyword>
<dbReference type="PANTHER" id="PTHR21704:SF18">
    <property type="entry name" value="NIPPED-B-LIKE PROTEIN"/>
    <property type="match status" value="1"/>
</dbReference>
<feature type="region of interest" description="Disordered" evidence="2">
    <location>
        <begin position="1760"/>
        <end position="1833"/>
    </location>
</feature>
<dbReference type="SUPFAM" id="SSF48371">
    <property type="entry name" value="ARM repeat"/>
    <property type="match status" value="1"/>
</dbReference>
<evidence type="ECO:0000256" key="1">
    <source>
        <dbReference type="RuleBase" id="RU364107"/>
    </source>
</evidence>
<dbReference type="GO" id="GO:0071169">
    <property type="term" value="P:establishment of protein localization to chromatin"/>
    <property type="evidence" value="ECO:0007669"/>
    <property type="project" value="TreeGrafter"/>
</dbReference>
<name>A0A9W4U4F7_9PLEO</name>
<accession>A0A9W4U4F7</accession>
<dbReference type="GO" id="GO:0061775">
    <property type="term" value="F:cohesin loader activity"/>
    <property type="evidence" value="ECO:0007669"/>
    <property type="project" value="InterPro"/>
</dbReference>
<organism evidence="4 5">
    <name type="scientific">Periconia digitata</name>
    <dbReference type="NCBI Taxonomy" id="1303443"/>
    <lineage>
        <taxon>Eukaryota</taxon>
        <taxon>Fungi</taxon>
        <taxon>Dikarya</taxon>
        <taxon>Ascomycota</taxon>
        <taxon>Pezizomycotina</taxon>
        <taxon>Dothideomycetes</taxon>
        <taxon>Pleosporomycetidae</taxon>
        <taxon>Pleosporales</taxon>
        <taxon>Massarineae</taxon>
        <taxon>Periconiaceae</taxon>
        <taxon>Periconia</taxon>
    </lineage>
</organism>
<dbReference type="Proteomes" id="UP001152607">
    <property type="component" value="Unassembled WGS sequence"/>
</dbReference>
<feature type="compositionally biased region" description="Polar residues" evidence="2">
    <location>
        <begin position="200"/>
        <end position="218"/>
    </location>
</feature>
<dbReference type="GO" id="GO:0090694">
    <property type="term" value="C:Scc2-Scc4 cohesin loading complex"/>
    <property type="evidence" value="ECO:0007669"/>
    <property type="project" value="TreeGrafter"/>
</dbReference>
<keyword evidence="5" id="KW-1185">Reference proteome</keyword>
<dbReference type="Pfam" id="PF12830">
    <property type="entry name" value="Nipped-B_C"/>
    <property type="match status" value="1"/>
</dbReference>
<evidence type="ECO:0000313" key="4">
    <source>
        <dbReference type="EMBL" id="CAI6274966.1"/>
    </source>
</evidence>
<gene>
    <name evidence="4" type="ORF">PDIGIT_LOCUS1877</name>
</gene>
<feature type="compositionally biased region" description="Acidic residues" evidence="2">
    <location>
        <begin position="590"/>
        <end position="603"/>
    </location>
</feature>
<dbReference type="GO" id="GO:0010468">
    <property type="term" value="P:regulation of gene expression"/>
    <property type="evidence" value="ECO:0007669"/>
    <property type="project" value="InterPro"/>
</dbReference>
<dbReference type="InterPro" id="IPR033031">
    <property type="entry name" value="Scc2/Nipped-B"/>
</dbReference>
<protein>
    <recommendedName>
        <fullName evidence="1">Sister chromatid cohesion protein</fullName>
    </recommendedName>
</protein>
<dbReference type="InterPro" id="IPR024986">
    <property type="entry name" value="Nipped-B_C"/>
</dbReference>
<feature type="region of interest" description="Disordered" evidence="2">
    <location>
        <begin position="117"/>
        <end position="140"/>
    </location>
</feature>
<feature type="compositionally biased region" description="Polar residues" evidence="2">
    <location>
        <begin position="1"/>
        <end position="12"/>
    </location>
</feature>
<reference evidence="4" key="1">
    <citation type="submission" date="2023-01" db="EMBL/GenBank/DDBJ databases">
        <authorList>
            <person name="Van Ghelder C."/>
            <person name="Rancurel C."/>
        </authorList>
    </citation>
    <scope>NUCLEOTIDE SEQUENCE</scope>
    <source>
        <strain evidence="4">CNCM I-4278</strain>
    </source>
</reference>
<proteinExistence type="inferred from homology"/>
<keyword evidence="1" id="KW-0539">Nucleus</keyword>
<comment type="similarity">
    <text evidence="1">Belongs to the SCC2/Nipped-B family.</text>
</comment>
<evidence type="ECO:0000259" key="3">
    <source>
        <dbReference type="Pfam" id="PF12830"/>
    </source>
</evidence>
<dbReference type="Gene3D" id="1.25.10.10">
    <property type="entry name" value="Leucine-rich Repeat Variant"/>
    <property type="match status" value="1"/>
</dbReference>
<dbReference type="CDD" id="cd23958">
    <property type="entry name" value="SCC2"/>
    <property type="match status" value="1"/>
</dbReference>
<feature type="region of interest" description="Disordered" evidence="2">
    <location>
        <begin position="574"/>
        <end position="624"/>
    </location>
</feature>
<dbReference type="PANTHER" id="PTHR21704">
    <property type="entry name" value="NIPPED-B-LIKE PROTEIN DELANGIN SCC2-RELATED"/>
    <property type="match status" value="1"/>
</dbReference>
<dbReference type="EMBL" id="CAOQHR010000001">
    <property type="protein sequence ID" value="CAI6274966.1"/>
    <property type="molecule type" value="Genomic_DNA"/>
</dbReference>
<dbReference type="InterPro" id="IPR016024">
    <property type="entry name" value="ARM-type_fold"/>
</dbReference>
<feature type="region of interest" description="Disordered" evidence="2">
    <location>
        <begin position="1"/>
        <end position="23"/>
    </location>
</feature>
<comment type="caution">
    <text evidence="4">The sequence shown here is derived from an EMBL/GenBank/DDBJ whole genome shotgun (WGS) entry which is preliminary data.</text>
</comment>
<dbReference type="GO" id="GO:1990414">
    <property type="term" value="P:replication-born double-strand break repair via sister chromatid exchange"/>
    <property type="evidence" value="ECO:0007669"/>
    <property type="project" value="TreeGrafter"/>
</dbReference>
<feature type="compositionally biased region" description="Polar residues" evidence="2">
    <location>
        <begin position="157"/>
        <end position="181"/>
    </location>
</feature>
<dbReference type="GO" id="GO:0034087">
    <property type="term" value="P:establishment of mitotic sister chromatid cohesion"/>
    <property type="evidence" value="ECO:0007669"/>
    <property type="project" value="TreeGrafter"/>
</dbReference>
<feature type="domain" description="Sister chromatid cohesion C-terminal" evidence="3">
    <location>
        <begin position="1410"/>
        <end position="1592"/>
    </location>
</feature>